<comment type="caution">
    <text evidence="1">The sequence shown here is derived from an EMBL/GenBank/DDBJ whole genome shotgun (WGS) entry which is preliminary data.</text>
</comment>
<evidence type="ECO:0000313" key="1">
    <source>
        <dbReference type="EMBL" id="PIZ38000.1"/>
    </source>
</evidence>
<sequence>MDLNTADDVESLQKKLEDIPNRERAVVKLDLKGSLTLSLHGVFQNHILAAKDVLAGSVINEDNLLVIPNDTDFTNLGFSGFADATVKRLRDKIDQGGPEGSVARDAFMLLLRLSREAA</sequence>
<evidence type="ECO:0000313" key="2">
    <source>
        <dbReference type="Proteomes" id="UP000230956"/>
    </source>
</evidence>
<gene>
    <name evidence="1" type="ORF">COY37_06730</name>
</gene>
<accession>A0A2M7T7C1</accession>
<protein>
    <submittedName>
        <fullName evidence="1">Uncharacterized protein</fullName>
    </submittedName>
</protein>
<organism evidence="1 2">
    <name type="scientific">Candidatus Aquicultor secundus</name>
    <dbReference type="NCBI Taxonomy" id="1973895"/>
    <lineage>
        <taxon>Bacteria</taxon>
        <taxon>Bacillati</taxon>
        <taxon>Actinomycetota</taxon>
        <taxon>Candidatus Aquicultoria</taxon>
        <taxon>Candidatus Aquicultorales</taxon>
        <taxon>Candidatus Aquicultoraceae</taxon>
        <taxon>Candidatus Aquicultor</taxon>
    </lineage>
</organism>
<dbReference type="Proteomes" id="UP000230956">
    <property type="component" value="Unassembled WGS sequence"/>
</dbReference>
<dbReference type="AlphaFoldDB" id="A0A2M7T7C1"/>
<name>A0A2M7T7C1_9ACTN</name>
<proteinExistence type="predicted"/>
<reference evidence="2" key="1">
    <citation type="submission" date="2017-09" db="EMBL/GenBank/DDBJ databases">
        <title>Depth-based differentiation of microbial function through sediment-hosted aquifers and enrichment of novel symbionts in the deep terrestrial subsurface.</title>
        <authorList>
            <person name="Probst A.J."/>
            <person name="Ladd B."/>
            <person name="Jarett J.K."/>
            <person name="Geller-Mcgrath D.E."/>
            <person name="Sieber C.M.K."/>
            <person name="Emerson J.B."/>
            <person name="Anantharaman K."/>
            <person name="Thomas B.C."/>
            <person name="Malmstrom R."/>
            <person name="Stieglmeier M."/>
            <person name="Klingl A."/>
            <person name="Woyke T."/>
            <person name="Ryan C.M."/>
            <person name="Banfield J.F."/>
        </authorList>
    </citation>
    <scope>NUCLEOTIDE SEQUENCE [LARGE SCALE GENOMIC DNA]</scope>
</reference>
<dbReference type="EMBL" id="PFNG01000160">
    <property type="protein sequence ID" value="PIZ38000.1"/>
    <property type="molecule type" value="Genomic_DNA"/>
</dbReference>